<dbReference type="PRINTS" id="PR01005">
    <property type="entry name" value="FLGHOOKAP1"/>
</dbReference>
<dbReference type="GO" id="GO:0005576">
    <property type="term" value="C:extracellular region"/>
    <property type="evidence" value="ECO:0007669"/>
    <property type="project" value="UniProtKB-SubCell"/>
</dbReference>
<reference evidence="10 11" key="1">
    <citation type="submission" date="2018-05" db="EMBL/GenBank/DDBJ databases">
        <authorList>
            <person name="Lanie J.A."/>
            <person name="Ng W.-L."/>
            <person name="Kazmierczak K.M."/>
            <person name="Andrzejewski T.M."/>
            <person name="Davidsen T.M."/>
            <person name="Wayne K.J."/>
            <person name="Tettelin H."/>
            <person name="Glass J.I."/>
            <person name="Rusch D."/>
            <person name="Podicherti R."/>
            <person name="Tsui H.-C.T."/>
            <person name="Winkler M.E."/>
        </authorList>
    </citation>
    <scope>NUCLEOTIDE SEQUENCE [LARGE SCALE GENOMIC DNA]</scope>
    <source>
        <strain evidence="10 11">BUT-10</strain>
    </source>
</reference>
<dbReference type="NCBIfam" id="TIGR02492">
    <property type="entry name" value="flgK_ends"/>
    <property type="match status" value="1"/>
</dbReference>
<evidence type="ECO:0000313" key="10">
    <source>
        <dbReference type="EMBL" id="RAK65570.1"/>
    </source>
</evidence>
<evidence type="ECO:0000256" key="6">
    <source>
        <dbReference type="ARBA" id="ARBA00023143"/>
    </source>
</evidence>
<dbReference type="PROSITE" id="PS00588">
    <property type="entry name" value="FLAGELLA_BB_ROD"/>
    <property type="match status" value="1"/>
</dbReference>
<organism evidence="10 11">
    <name type="scientific">Phenylobacterium kunshanense</name>
    <dbReference type="NCBI Taxonomy" id="1445034"/>
    <lineage>
        <taxon>Bacteria</taxon>
        <taxon>Pseudomonadati</taxon>
        <taxon>Pseudomonadota</taxon>
        <taxon>Alphaproteobacteria</taxon>
        <taxon>Caulobacterales</taxon>
        <taxon>Caulobacteraceae</taxon>
        <taxon>Phenylobacterium</taxon>
    </lineage>
</organism>
<dbReference type="GO" id="GO:0044780">
    <property type="term" value="P:bacterial-type flagellum assembly"/>
    <property type="evidence" value="ECO:0007669"/>
    <property type="project" value="InterPro"/>
</dbReference>
<dbReference type="InterPro" id="IPR010930">
    <property type="entry name" value="Flg_bb/hook_C_dom"/>
</dbReference>
<dbReference type="InterPro" id="IPR002371">
    <property type="entry name" value="FlgK"/>
</dbReference>
<accession>A0A328BDR0</accession>
<dbReference type="Pfam" id="PF00460">
    <property type="entry name" value="Flg_bb_rod"/>
    <property type="match status" value="1"/>
</dbReference>
<dbReference type="InterPro" id="IPR053927">
    <property type="entry name" value="FlgK_helical"/>
</dbReference>
<dbReference type="AlphaFoldDB" id="A0A328BDR0"/>
<evidence type="ECO:0000256" key="2">
    <source>
        <dbReference type="ARBA" id="ARBA00004613"/>
    </source>
</evidence>
<dbReference type="OrthoDB" id="7181295at2"/>
<keyword evidence="6" id="KW-0975">Bacterial flagellum</keyword>
<feature type="domain" description="Flagellar basal-body/hook protein C-terminal" evidence="8">
    <location>
        <begin position="660"/>
        <end position="697"/>
    </location>
</feature>
<evidence type="ECO:0000313" key="11">
    <source>
        <dbReference type="Proteomes" id="UP000249524"/>
    </source>
</evidence>
<dbReference type="InterPro" id="IPR001444">
    <property type="entry name" value="Flag_bb_rod_N"/>
</dbReference>
<dbReference type="Pfam" id="PF06429">
    <property type="entry name" value="Flg_bbr_C"/>
    <property type="match status" value="1"/>
</dbReference>
<evidence type="ECO:0000259" key="7">
    <source>
        <dbReference type="Pfam" id="PF00460"/>
    </source>
</evidence>
<evidence type="ECO:0000259" key="9">
    <source>
        <dbReference type="Pfam" id="PF22638"/>
    </source>
</evidence>
<comment type="similarity">
    <text evidence="3">Belongs to the flagella basal body rod proteins family.</text>
</comment>
<feature type="domain" description="Flagellar basal body rod protein N-terminal" evidence="7">
    <location>
        <begin position="7"/>
        <end position="36"/>
    </location>
</feature>
<dbReference type="InterPro" id="IPR019776">
    <property type="entry name" value="Flagellar_basal_body_rod_CS"/>
</dbReference>
<evidence type="ECO:0000256" key="1">
    <source>
        <dbReference type="ARBA" id="ARBA00004117"/>
    </source>
</evidence>
<protein>
    <recommendedName>
        <fullName evidence="4">Flagellar hook-associated protein 1</fullName>
    </recommendedName>
</protein>
<dbReference type="RefSeq" id="WP_111276166.1">
    <property type="nucleotide sequence ID" value="NZ_QFYS01000004.1"/>
</dbReference>
<dbReference type="EMBL" id="QFYS01000004">
    <property type="protein sequence ID" value="RAK65570.1"/>
    <property type="molecule type" value="Genomic_DNA"/>
</dbReference>
<keyword evidence="10" id="KW-0282">Flagellum</keyword>
<evidence type="ECO:0000256" key="4">
    <source>
        <dbReference type="ARBA" id="ARBA00016244"/>
    </source>
</evidence>
<dbReference type="Pfam" id="PF22638">
    <property type="entry name" value="FlgK_D1"/>
    <property type="match status" value="1"/>
</dbReference>
<comment type="caution">
    <text evidence="10">The sequence shown here is derived from an EMBL/GenBank/DDBJ whole genome shotgun (WGS) entry which is preliminary data.</text>
</comment>
<evidence type="ECO:0000256" key="3">
    <source>
        <dbReference type="ARBA" id="ARBA00009677"/>
    </source>
</evidence>
<keyword evidence="11" id="KW-1185">Reference proteome</keyword>
<keyword evidence="10" id="KW-0969">Cilium</keyword>
<dbReference type="GO" id="GO:0005198">
    <property type="term" value="F:structural molecule activity"/>
    <property type="evidence" value="ECO:0007669"/>
    <property type="project" value="InterPro"/>
</dbReference>
<keyword evidence="5" id="KW-0964">Secreted</keyword>
<keyword evidence="10" id="KW-0966">Cell projection</keyword>
<feature type="domain" description="Flagellar hook-associated protein FlgK helical" evidence="9">
    <location>
        <begin position="93"/>
        <end position="307"/>
    </location>
</feature>
<sequence length="698" mass="71797">MSLSATLLTASSGLQVAQASLRAVSDNIANVNTPGYVRKAVDQQPLVVDGRGMGVKINGVKRITDQYLQLASLTAASESERWGAISQYLDNAQSLFGDPGGEGFFFNRLDKVFAAFASVSDDPSSTLQRSQALSGIQDFLTEAGRINSQIVSLGDTVETQVKAGVERANSLLEEISKLNKDIQRARLGGADPTGSENIQSKLLDELAGLMNVRVSARAGGGVDIRSVEGVLLAGDRAAKLSYNSSDATPGYISAQPDGSPTSQPILVSSGELRGLMELRDVELPKLYDQMGEFVSRAVDQLNAAHNAAAAYPAPASLSGRNTGLDLPTAVNGFTGTSTIGVVNAAGALQRSVAIDFDAGTMSVNGGPGVAFTPATFLADLNGALGGAGTASFSGGALTLNAGAGNGLVIDEGTSQKTGRGFSHFFGLNDLVKTTGFTNYATGLKTTDPHGFTAGDPITLRLSYSDGRPIQEVTVNVPAAPNMSDLLASLNNAGTGVGLYGSFGLDANGVMSFTPASGLDAQLSVVTDNTERGAGGPSISELFGLGTQERSMRAGRFEISSAIYGDPTKMAVGKADLSVAVGQVAIRAGDGRGAQGIAESGETPILFQAAGSLGQVTMSVARYAAEFGGAIGRGAAAAETRQASAEAVATEANNRRQSVEGVNLDEELVNMTTYQQAFNASARMIQAASDLFEVLVNMV</sequence>
<dbReference type="GO" id="GO:0009425">
    <property type="term" value="C:bacterial-type flagellum basal body"/>
    <property type="evidence" value="ECO:0007669"/>
    <property type="project" value="UniProtKB-SubCell"/>
</dbReference>
<gene>
    <name evidence="10" type="primary">flgK</name>
    <name evidence="10" type="ORF">DJ019_11460</name>
</gene>
<proteinExistence type="inferred from homology"/>
<dbReference type="PANTHER" id="PTHR30033">
    <property type="entry name" value="FLAGELLAR HOOK-ASSOCIATED PROTEIN 1"/>
    <property type="match status" value="1"/>
</dbReference>
<dbReference type="SUPFAM" id="SSF64518">
    <property type="entry name" value="Phase 1 flagellin"/>
    <property type="match status" value="1"/>
</dbReference>
<name>A0A328BDR0_9CAUL</name>
<dbReference type="Proteomes" id="UP000249524">
    <property type="component" value="Unassembled WGS sequence"/>
</dbReference>
<evidence type="ECO:0000259" key="8">
    <source>
        <dbReference type="Pfam" id="PF06429"/>
    </source>
</evidence>
<dbReference type="PANTHER" id="PTHR30033:SF2">
    <property type="entry name" value="FLAGELLAR HOOK PROTEIN"/>
    <property type="match status" value="1"/>
</dbReference>
<dbReference type="GO" id="GO:0009424">
    <property type="term" value="C:bacterial-type flagellum hook"/>
    <property type="evidence" value="ECO:0007669"/>
    <property type="project" value="InterPro"/>
</dbReference>
<evidence type="ECO:0000256" key="5">
    <source>
        <dbReference type="ARBA" id="ARBA00022525"/>
    </source>
</evidence>
<comment type="subcellular location">
    <subcellularLocation>
        <location evidence="1">Bacterial flagellum basal body</location>
    </subcellularLocation>
    <subcellularLocation>
        <location evidence="2">Secreted</location>
    </subcellularLocation>
</comment>